<organism evidence="2 3">
    <name type="scientific">Cryptococcus depauperatus CBS 7841</name>
    <dbReference type="NCBI Taxonomy" id="1295531"/>
    <lineage>
        <taxon>Eukaryota</taxon>
        <taxon>Fungi</taxon>
        <taxon>Dikarya</taxon>
        <taxon>Basidiomycota</taxon>
        <taxon>Agaricomycotina</taxon>
        <taxon>Tremellomycetes</taxon>
        <taxon>Tremellales</taxon>
        <taxon>Cryptococcaceae</taxon>
        <taxon>Cryptococcus</taxon>
    </lineage>
</organism>
<keyword evidence="3" id="KW-1185">Reference proteome</keyword>
<reference evidence="2" key="3">
    <citation type="submission" date="2024-01" db="EMBL/GenBank/DDBJ databases">
        <authorList>
            <person name="Coelho M.A."/>
            <person name="David-Palma M."/>
            <person name="Shea T."/>
            <person name="Sun S."/>
            <person name="Cuomo C.A."/>
            <person name="Heitman J."/>
        </authorList>
    </citation>
    <scope>NUCLEOTIDE SEQUENCE</scope>
    <source>
        <strain evidence="2">CBS 7841</strain>
    </source>
</reference>
<dbReference type="GeneID" id="91084877"/>
<dbReference type="Proteomes" id="UP000094043">
    <property type="component" value="Chromosome 1"/>
</dbReference>
<dbReference type="KEGG" id="cdep:91084877"/>
<evidence type="ECO:0000256" key="1">
    <source>
        <dbReference type="SAM" id="SignalP"/>
    </source>
</evidence>
<keyword evidence="1" id="KW-0732">Signal</keyword>
<protein>
    <recommendedName>
        <fullName evidence="4">Peptidase C39-like domain-containing protein</fullName>
    </recommendedName>
</protein>
<sequence length="180" mass="20144">MVQFTTLAAMVGMPMLVMASPLQSSHSPDHDNAGNHWYAGGFWKAIVSTGGSGVVKDGLFNSTANSDDKKWTEAGLWGFKYLTGMDAERIDITDANKDWDNLMDKANHNPITILTKGEPSISLRPNHYYTVYSKHVDEIHIVIWNSTNPSHLQDSFITVTSKELRDSAKALYHLKDWAKF</sequence>
<evidence type="ECO:0000313" key="3">
    <source>
        <dbReference type="Proteomes" id="UP000094043"/>
    </source>
</evidence>
<evidence type="ECO:0000313" key="2">
    <source>
        <dbReference type="EMBL" id="WVN85516.1"/>
    </source>
</evidence>
<proteinExistence type="predicted"/>
<dbReference type="EMBL" id="CP143784">
    <property type="protein sequence ID" value="WVN85516.1"/>
    <property type="molecule type" value="Genomic_DNA"/>
</dbReference>
<feature type="signal peptide" evidence="1">
    <location>
        <begin position="1"/>
        <end position="19"/>
    </location>
</feature>
<reference evidence="2" key="2">
    <citation type="journal article" date="2022" name="Elife">
        <title>Obligate sexual reproduction of a homothallic fungus closely related to the Cryptococcus pathogenic species complex.</title>
        <authorList>
            <person name="Passer A.R."/>
            <person name="Clancey S.A."/>
            <person name="Shea T."/>
            <person name="David-Palma M."/>
            <person name="Averette A.F."/>
            <person name="Boekhout T."/>
            <person name="Porcel B.M."/>
            <person name="Nowrousian M."/>
            <person name="Cuomo C.A."/>
            <person name="Sun S."/>
            <person name="Heitman J."/>
            <person name="Coelho M.A."/>
        </authorList>
    </citation>
    <scope>NUCLEOTIDE SEQUENCE</scope>
    <source>
        <strain evidence="2">CBS 7841</strain>
    </source>
</reference>
<feature type="chain" id="PRO_5042553009" description="Peptidase C39-like domain-containing protein" evidence="1">
    <location>
        <begin position="20"/>
        <end position="180"/>
    </location>
</feature>
<gene>
    <name evidence="2" type="ORF">L203_100663</name>
</gene>
<dbReference type="RefSeq" id="XP_066066216.1">
    <property type="nucleotide sequence ID" value="XM_066210119.1"/>
</dbReference>
<dbReference type="AlphaFoldDB" id="A0AAJ8LZA9"/>
<reference evidence="2" key="1">
    <citation type="submission" date="2016-06" db="EMBL/GenBank/DDBJ databases">
        <authorList>
            <person name="Cuomo C."/>
            <person name="Litvintseva A."/>
            <person name="Heitman J."/>
            <person name="Chen Y."/>
            <person name="Sun S."/>
            <person name="Springer D."/>
            <person name="Dromer F."/>
            <person name="Young S."/>
            <person name="Zeng Q."/>
            <person name="Chapman S."/>
            <person name="Gujja S."/>
            <person name="Saif S."/>
            <person name="Birren B."/>
        </authorList>
    </citation>
    <scope>NUCLEOTIDE SEQUENCE</scope>
    <source>
        <strain evidence="2">CBS 7841</strain>
    </source>
</reference>
<evidence type="ECO:0008006" key="4">
    <source>
        <dbReference type="Google" id="ProtNLM"/>
    </source>
</evidence>
<name>A0AAJ8LZA9_9TREE</name>
<accession>A0AAJ8LZA9</accession>